<dbReference type="EMBL" id="ABVL01000016">
    <property type="protein sequence ID" value="EDY17806.1"/>
    <property type="molecule type" value="Genomic_DNA"/>
</dbReference>
<dbReference type="InterPro" id="IPR019734">
    <property type="entry name" value="TPR_rpt"/>
</dbReference>
<dbReference type="PROSITE" id="PS50005">
    <property type="entry name" value="TPR"/>
    <property type="match status" value="6"/>
</dbReference>
<feature type="repeat" description="TPR" evidence="8">
    <location>
        <begin position="178"/>
        <end position="211"/>
    </location>
</feature>
<organism evidence="9 10">
    <name type="scientific">Chthoniobacter flavus Ellin428</name>
    <dbReference type="NCBI Taxonomy" id="497964"/>
    <lineage>
        <taxon>Bacteria</taxon>
        <taxon>Pseudomonadati</taxon>
        <taxon>Verrucomicrobiota</taxon>
        <taxon>Spartobacteria</taxon>
        <taxon>Chthoniobacterales</taxon>
        <taxon>Chthoniobacteraceae</taxon>
        <taxon>Chthoniobacter</taxon>
    </lineage>
</organism>
<dbReference type="Pfam" id="PF13469">
    <property type="entry name" value="Sulfotransfer_3"/>
    <property type="match status" value="1"/>
</dbReference>
<keyword evidence="9" id="KW-0808">Transferase</keyword>
<sequence length="738" mass="81967">MTHPTPDPRQRLEAAFEDLRAGRTKEAQQAADGLRRTFPDHAGVRNLLALIALDQQAPQRAAQHLEHAIRLDPREPIYHCNLGEARRALQEMDKAIESFRQALALKPDYLTAALNLGSAYFATKNYAAALAAFDRAIEISPANALAPAYRADALRELGQLREAIHGYEEALEIDPDLPHAVGNLGLLLLGVGQPERAVELARRATELEPHSGTAWMNLGNVLRSLDRLEEAMDAFAQAQEKMPDSAELCTLIGGIWQETDDLIQAESWYEKALEAEPGRLETRCALASTVAAAGDSTAAVEEFRQIVAEHPESFEAQLGLGNALWEEGEAEGAVAAMRAAAALRPENAGALASLASIQASAGDVEEANASNRAALAINPRCIPALSNLALNLRGKLPEADAHTMEDLLAAKWPRQGARASVHFGLAHYWDGRKEYVRAGEHAVAANALHSEFKRERGWHYEPVEYEQHIGQLISAFSPEFFRRTQGMGRDSEAPVFIVGMPRSGTTLTEQILASHPHVFGAGERNFAGRVFHSLPALLDRTTESAECLTDVGAAEIRALADWHLEQLQTLVEKAGGSKSVERIVDKMPDNYSLLGWIVTAFPKARIIHCRRDVRDVAVSCWMTPFKEIRWAFDLRHIGQRILQYERIMEHWRKVLPVPMLEIDYEETVADQAGQTRRLLDFVGLPWDDACLEFHRTERLVRTASVTQVRQPIYKRSLERWRHYEPVLGPLLEILGTGR</sequence>
<protein>
    <submittedName>
        <fullName evidence="9">Sulfotransferase</fullName>
    </submittedName>
</protein>
<feature type="repeat" description="TPR" evidence="8">
    <location>
        <begin position="144"/>
        <end position="177"/>
    </location>
</feature>
<gene>
    <name evidence="9" type="ORF">CfE428DRAFT_4545</name>
</gene>
<feature type="repeat" description="TPR" evidence="8">
    <location>
        <begin position="246"/>
        <end position="279"/>
    </location>
</feature>
<reference evidence="9 10" key="1">
    <citation type="journal article" date="2011" name="J. Bacteriol.">
        <title>Genome sequence of Chthoniobacter flavus Ellin428, an aerobic heterotrophic soil bacterium.</title>
        <authorList>
            <person name="Kant R."/>
            <person name="van Passel M.W."/>
            <person name="Palva A."/>
            <person name="Lucas S."/>
            <person name="Lapidus A."/>
            <person name="Glavina Del Rio T."/>
            <person name="Dalin E."/>
            <person name="Tice H."/>
            <person name="Bruce D."/>
            <person name="Goodwin L."/>
            <person name="Pitluck S."/>
            <person name="Larimer F.W."/>
            <person name="Land M.L."/>
            <person name="Hauser L."/>
            <person name="Sangwan P."/>
            <person name="de Vos W.M."/>
            <person name="Janssen P.H."/>
            <person name="Smidt H."/>
        </authorList>
    </citation>
    <scope>NUCLEOTIDE SEQUENCE [LARGE SCALE GENOMIC DNA]</scope>
    <source>
        <strain evidence="9 10">Ellin428</strain>
    </source>
</reference>
<dbReference type="STRING" id="497964.CfE428DRAFT_4545"/>
<dbReference type="InterPro" id="IPR027417">
    <property type="entry name" value="P-loop_NTPase"/>
</dbReference>
<evidence type="ECO:0000256" key="2">
    <source>
        <dbReference type="ARBA" id="ARBA00022692"/>
    </source>
</evidence>
<keyword evidence="5" id="KW-1133">Transmembrane helix</keyword>
<keyword evidence="4 8" id="KW-0802">TPR repeat</keyword>
<evidence type="ECO:0000256" key="4">
    <source>
        <dbReference type="ARBA" id="ARBA00022803"/>
    </source>
</evidence>
<dbReference type="GO" id="GO:0016740">
    <property type="term" value="F:transferase activity"/>
    <property type="evidence" value="ECO:0007669"/>
    <property type="project" value="UniProtKB-KW"/>
</dbReference>
<evidence type="ECO:0000256" key="7">
    <source>
        <dbReference type="ARBA" id="ARBA00038030"/>
    </source>
</evidence>
<dbReference type="PANTHER" id="PTHR46208:SF1">
    <property type="entry name" value="MITOCHONDRIAL IMPORT RECEPTOR SUBUNIT TOM70"/>
    <property type="match status" value="1"/>
</dbReference>
<accession>B4D6K5</accession>
<dbReference type="Pfam" id="PF13181">
    <property type="entry name" value="TPR_8"/>
    <property type="match status" value="1"/>
</dbReference>
<feature type="repeat" description="TPR" evidence="8">
    <location>
        <begin position="110"/>
        <end position="143"/>
    </location>
</feature>
<name>B4D6K5_9BACT</name>
<evidence type="ECO:0000313" key="9">
    <source>
        <dbReference type="EMBL" id="EDY17806.1"/>
    </source>
</evidence>
<comment type="similarity">
    <text evidence="7">Belongs to the Tom70 family.</text>
</comment>
<keyword evidence="3" id="KW-0677">Repeat</keyword>
<evidence type="ECO:0000256" key="6">
    <source>
        <dbReference type="ARBA" id="ARBA00023136"/>
    </source>
</evidence>
<proteinExistence type="inferred from homology"/>
<keyword evidence="10" id="KW-1185">Reference proteome</keyword>
<dbReference type="RefSeq" id="WP_006981866.1">
    <property type="nucleotide sequence ID" value="NZ_ABVL01000016.1"/>
</dbReference>
<dbReference type="PANTHER" id="PTHR46208">
    <property type="entry name" value="MITOCHONDRIAL IMPORT RECEPTOR SUBUNIT TOM70"/>
    <property type="match status" value="1"/>
</dbReference>
<dbReference type="Pfam" id="PF13432">
    <property type="entry name" value="TPR_16"/>
    <property type="match status" value="4"/>
</dbReference>
<evidence type="ECO:0000256" key="8">
    <source>
        <dbReference type="PROSITE-ProRule" id="PRU00339"/>
    </source>
</evidence>
<keyword evidence="2" id="KW-0812">Transmembrane</keyword>
<evidence type="ECO:0000313" key="10">
    <source>
        <dbReference type="Proteomes" id="UP000005824"/>
    </source>
</evidence>
<comment type="caution">
    <text evidence="9">The sequence shown here is derived from an EMBL/GenBank/DDBJ whole genome shotgun (WGS) entry which is preliminary data.</text>
</comment>
<feature type="repeat" description="TPR" evidence="8">
    <location>
        <begin position="212"/>
        <end position="245"/>
    </location>
</feature>
<dbReference type="SUPFAM" id="SSF52540">
    <property type="entry name" value="P-loop containing nucleoside triphosphate hydrolases"/>
    <property type="match status" value="1"/>
</dbReference>
<keyword evidence="6" id="KW-0472">Membrane</keyword>
<comment type="subcellular location">
    <subcellularLocation>
        <location evidence="1">Membrane</location>
        <topology evidence="1">Single-pass membrane protein</topology>
    </subcellularLocation>
</comment>
<feature type="repeat" description="TPR" evidence="8">
    <location>
        <begin position="76"/>
        <end position="109"/>
    </location>
</feature>
<dbReference type="Gene3D" id="3.40.50.300">
    <property type="entry name" value="P-loop containing nucleotide triphosphate hydrolases"/>
    <property type="match status" value="1"/>
</dbReference>
<dbReference type="SUPFAM" id="SSF48439">
    <property type="entry name" value="Protein prenylyltransferase"/>
    <property type="match status" value="1"/>
</dbReference>
<evidence type="ECO:0000256" key="1">
    <source>
        <dbReference type="ARBA" id="ARBA00004167"/>
    </source>
</evidence>
<dbReference type="SUPFAM" id="SSF48452">
    <property type="entry name" value="TPR-like"/>
    <property type="match status" value="1"/>
</dbReference>
<dbReference type="AlphaFoldDB" id="B4D6K5"/>
<dbReference type="SMART" id="SM00028">
    <property type="entry name" value="TPR"/>
    <property type="match status" value="10"/>
</dbReference>
<evidence type="ECO:0000256" key="5">
    <source>
        <dbReference type="ARBA" id="ARBA00022989"/>
    </source>
</evidence>
<dbReference type="InterPro" id="IPR011990">
    <property type="entry name" value="TPR-like_helical_dom_sf"/>
</dbReference>
<dbReference type="Gene3D" id="1.25.40.10">
    <property type="entry name" value="Tetratricopeptide repeat domain"/>
    <property type="match status" value="3"/>
</dbReference>
<dbReference type="InParanoid" id="B4D6K5"/>
<dbReference type="eggNOG" id="COG0457">
    <property type="taxonomic scope" value="Bacteria"/>
</dbReference>
<dbReference type="PROSITE" id="PS50293">
    <property type="entry name" value="TPR_REGION"/>
    <property type="match status" value="1"/>
</dbReference>
<evidence type="ECO:0000256" key="3">
    <source>
        <dbReference type="ARBA" id="ARBA00022737"/>
    </source>
</evidence>
<dbReference type="GO" id="GO:0016020">
    <property type="term" value="C:membrane"/>
    <property type="evidence" value="ECO:0007669"/>
    <property type="project" value="UniProtKB-SubCell"/>
</dbReference>
<dbReference type="Proteomes" id="UP000005824">
    <property type="component" value="Unassembled WGS sequence"/>
</dbReference>